<proteinExistence type="predicted"/>
<name>W2PBM2_PHYN3</name>
<dbReference type="VEuPathDB" id="FungiDB:PPTG_20250"/>
<evidence type="ECO:0000256" key="1">
    <source>
        <dbReference type="ARBA" id="ARBA00023125"/>
    </source>
</evidence>
<gene>
    <name evidence="3" type="ORF">PPTG_20250</name>
</gene>
<organism evidence="3 4">
    <name type="scientific">Phytophthora nicotianae (strain INRA-310)</name>
    <name type="common">Phytophthora parasitica</name>
    <dbReference type="NCBI Taxonomy" id="761204"/>
    <lineage>
        <taxon>Eukaryota</taxon>
        <taxon>Sar</taxon>
        <taxon>Stramenopiles</taxon>
        <taxon>Oomycota</taxon>
        <taxon>Peronosporomycetes</taxon>
        <taxon>Peronosporales</taxon>
        <taxon>Peronosporaceae</taxon>
        <taxon>Phytophthora</taxon>
    </lineage>
</organism>
<reference evidence="3 4" key="2">
    <citation type="submission" date="2013-11" db="EMBL/GenBank/DDBJ databases">
        <title>The Genome Sequence of Phytophthora parasitica INRA-310.</title>
        <authorList>
            <consortium name="The Broad Institute Genomics Platform"/>
            <person name="Russ C."/>
            <person name="Tyler B."/>
            <person name="Panabieres F."/>
            <person name="Shan W."/>
            <person name="Tripathy S."/>
            <person name="Grunwald N."/>
            <person name="Machado M."/>
            <person name="Johnson C.S."/>
            <person name="Arredondo F."/>
            <person name="Hong C."/>
            <person name="Coffey M."/>
            <person name="Young S.K."/>
            <person name="Zeng Q."/>
            <person name="Gargeya S."/>
            <person name="Fitzgerald M."/>
            <person name="Abouelleil A."/>
            <person name="Alvarado L."/>
            <person name="Chapman S.B."/>
            <person name="Gainer-Dewar J."/>
            <person name="Goldberg J."/>
            <person name="Griggs A."/>
            <person name="Gujja S."/>
            <person name="Hansen M."/>
            <person name="Howarth C."/>
            <person name="Imamovic A."/>
            <person name="Ireland A."/>
            <person name="Larimer J."/>
            <person name="McCowan C."/>
            <person name="Murphy C."/>
            <person name="Pearson M."/>
            <person name="Poon T.W."/>
            <person name="Priest M."/>
            <person name="Roberts A."/>
            <person name="Saif S."/>
            <person name="Shea T."/>
            <person name="Sykes S."/>
            <person name="Wortman J."/>
            <person name="Nusbaum C."/>
            <person name="Birren B."/>
        </authorList>
    </citation>
    <scope>NUCLEOTIDE SEQUENCE [LARGE SCALE GENOMIC DNA]</scope>
    <source>
        <strain evidence="3 4">INRA-310</strain>
    </source>
</reference>
<dbReference type="OrthoDB" id="111521at2759"/>
<evidence type="ECO:0000259" key="2">
    <source>
        <dbReference type="Pfam" id="PF03221"/>
    </source>
</evidence>
<dbReference type="InterPro" id="IPR006600">
    <property type="entry name" value="HTH_CenpB_DNA-bd_dom"/>
</dbReference>
<dbReference type="Pfam" id="PF03221">
    <property type="entry name" value="HTH_Tnp_Tc5"/>
    <property type="match status" value="1"/>
</dbReference>
<evidence type="ECO:0000313" key="4">
    <source>
        <dbReference type="Proteomes" id="UP000018817"/>
    </source>
</evidence>
<feature type="domain" description="HTH CENPB-type" evidence="2">
    <location>
        <begin position="79"/>
        <end position="146"/>
    </location>
</feature>
<dbReference type="GO" id="GO:0003677">
    <property type="term" value="F:DNA binding"/>
    <property type="evidence" value="ECO:0007669"/>
    <property type="project" value="UniProtKB-KW"/>
</dbReference>
<keyword evidence="1" id="KW-0238">DNA-binding</keyword>
<dbReference type="STRING" id="761204.W2PBM2"/>
<reference evidence="4" key="1">
    <citation type="submission" date="2011-12" db="EMBL/GenBank/DDBJ databases">
        <authorList>
            <consortium name="The Broad Institute Genome Sequencing Platform"/>
            <person name="Russ C."/>
            <person name="Tyler B."/>
            <person name="Panabieres F."/>
            <person name="Shan W."/>
            <person name="Tripathy S."/>
            <person name="Grunwald N."/>
            <person name="Machado M."/>
            <person name="Young S.K."/>
            <person name="Zeng Q."/>
            <person name="Gargeya S."/>
            <person name="Fitzgerald M."/>
            <person name="Haas B."/>
            <person name="Abouelleil A."/>
            <person name="Alvarado L."/>
            <person name="Arachchi H.M."/>
            <person name="Berlin A."/>
            <person name="Chapman S.B."/>
            <person name="Gearin G."/>
            <person name="Goldberg J."/>
            <person name="Griggs A."/>
            <person name="Gujja S."/>
            <person name="Hansen M."/>
            <person name="Heiman D."/>
            <person name="Howarth C."/>
            <person name="Larimer J."/>
            <person name="Lui A."/>
            <person name="MacDonald P.J.P."/>
            <person name="McCowen C."/>
            <person name="Montmayeur A."/>
            <person name="Murphy C."/>
            <person name="Neiman D."/>
            <person name="Pearson M."/>
            <person name="Priest M."/>
            <person name="Roberts A."/>
            <person name="Saif S."/>
            <person name="Shea T."/>
            <person name="Sisk P."/>
            <person name="Stolte C."/>
            <person name="Sykes S."/>
            <person name="Wortman J."/>
            <person name="Nusbaum C."/>
            <person name="Birren B."/>
        </authorList>
    </citation>
    <scope>NUCLEOTIDE SEQUENCE [LARGE SCALE GENOMIC DNA]</scope>
    <source>
        <strain evidence="4">INRA-310</strain>
    </source>
</reference>
<protein>
    <recommendedName>
        <fullName evidence="2">HTH CENPB-type domain-containing protein</fullName>
    </recommendedName>
</protein>
<dbReference type="GeneID" id="20188873"/>
<accession>W2PBM2</accession>
<dbReference type="Proteomes" id="UP000018817">
    <property type="component" value="Unassembled WGS sequence"/>
</dbReference>
<dbReference type="EMBL" id="KI670037">
    <property type="protein sequence ID" value="ETM97379.1"/>
    <property type="molecule type" value="Genomic_DNA"/>
</dbReference>
<dbReference type="RefSeq" id="XP_008917325.1">
    <property type="nucleotide sequence ID" value="XM_008919077.1"/>
</dbReference>
<dbReference type="AlphaFoldDB" id="W2PBM2"/>
<sequence>MPAQRKSVEISLKQQAIDWIESEGGGIPSRAEPHFRQLGWRVSASAYRKWWRDRDQIRTESVARFRLFGGGRKPLLGVVEDELVDLLYDKRLRKEKATREWIASTAIALFQASRTEKQHEDDPIRFVASDPWVQGFMKRNCLTLRKRTNLTTLGDDELVERAVSYMTYLGEHKPSMNRDRTILMDETAVYFEDDRTHTVDEVGARHVVIRSTEFSSMRITAALAVTASGKKLPPSLIWKRKTRGPIERVEPSPQLAGLVLP</sequence>
<evidence type="ECO:0000313" key="3">
    <source>
        <dbReference type="EMBL" id="ETM97379.1"/>
    </source>
</evidence>
<dbReference type="OMA" id="FCRSAKE"/>